<reference evidence="7" key="1">
    <citation type="submission" date="2022-07" db="EMBL/GenBank/DDBJ databases">
        <title>Phylogenomic reconstructions and comparative analyses of Kickxellomycotina fungi.</title>
        <authorList>
            <person name="Reynolds N.K."/>
            <person name="Stajich J.E."/>
            <person name="Barry K."/>
            <person name="Grigoriev I.V."/>
            <person name="Crous P."/>
            <person name="Smith M.E."/>
        </authorList>
    </citation>
    <scope>NUCLEOTIDE SEQUENCE</scope>
    <source>
        <strain evidence="7">RSA 861</strain>
    </source>
</reference>
<dbReference type="OrthoDB" id="3512640at2759"/>
<dbReference type="InterPro" id="IPR000277">
    <property type="entry name" value="Cys/Met-Metab_PyrdxlP-dep_enz"/>
</dbReference>
<dbReference type="GO" id="GO:0019346">
    <property type="term" value="P:transsulfuration"/>
    <property type="evidence" value="ECO:0007669"/>
    <property type="project" value="InterPro"/>
</dbReference>
<dbReference type="PANTHER" id="PTHR43797:SF2">
    <property type="entry name" value="HOMOCYSTEINE_CYSTEINE SYNTHASE"/>
    <property type="match status" value="1"/>
</dbReference>
<keyword evidence="4 5" id="KW-0663">Pyridoxal phosphate</keyword>
<sequence length="438" mass="46854">MSADKLTRHFETLQVHAGQESYKSDPARARATPIYATSSYVFDSADDAAKVFSGEKPAYLYTRVNNPTNSVFEERVAALEGGVAAVATSSGQSAEFLAITTIAGAGDNIVSTRTLYGGTFNLFKSVLSRLGIDVRFSDNDDPETMGALIDDKTRAIYVESIGNPKFNVPDFRALADLAHAHGIPLVVDNTFGMGGYVVRPIDHGADIVIHSATKWIGGHGTTIGGVVVDSGKFAWNQGRFANFTAPGPDGKSFWDNFAPADPTKPNACFSLMLRLETMYSVGACQNPFGSFLLLQGLETLSLRGERHNSNTMALALWLEKQPQVAWVSYPGLPSHPYHANAKKYLARGFGGVLAFGVKGGLAAGKKFIDSVELASLVANVGDAKTLVAHPASTIHSRLSEEEQPKAGVFPDLVRVSVGIEHIDDIIADFTQALEKSAV</sequence>
<dbReference type="InterPro" id="IPR015421">
    <property type="entry name" value="PyrdxlP-dep_Trfase_major"/>
</dbReference>
<dbReference type="Proteomes" id="UP001150569">
    <property type="component" value="Unassembled WGS sequence"/>
</dbReference>
<dbReference type="Gene3D" id="3.90.1150.10">
    <property type="entry name" value="Aspartate Aminotransferase, domain 1"/>
    <property type="match status" value="1"/>
</dbReference>
<dbReference type="EC" id="2.5.1.49" evidence="7"/>
<protein>
    <submittedName>
        <fullName evidence="7">Homocysteine synthase</fullName>
        <ecNumber evidence="7">2.5.1.49</ecNumber>
    </submittedName>
</protein>
<dbReference type="Pfam" id="PF01053">
    <property type="entry name" value="Cys_Met_Meta_PP"/>
    <property type="match status" value="1"/>
</dbReference>
<dbReference type="InterPro" id="IPR015424">
    <property type="entry name" value="PyrdxlP-dep_Trfase"/>
</dbReference>
<evidence type="ECO:0000313" key="7">
    <source>
        <dbReference type="EMBL" id="KAJ1907385.1"/>
    </source>
</evidence>
<evidence type="ECO:0000256" key="2">
    <source>
        <dbReference type="ARBA" id="ARBA00009077"/>
    </source>
</evidence>
<keyword evidence="3 7" id="KW-0808">Transferase</keyword>
<dbReference type="CDD" id="cd00614">
    <property type="entry name" value="CGS_like"/>
    <property type="match status" value="1"/>
</dbReference>
<dbReference type="AlphaFoldDB" id="A0A9W7ZN67"/>
<dbReference type="SUPFAM" id="SSF53383">
    <property type="entry name" value="PLP-dependent transferases"/>
    <property type="match status" value="1"/>
</dbReference>
<dbReference type="PROSITE" id="PS00868">
    <property type="entry name" value="CYS_MET_METAB_PP"/>
    <property type="match status" value="1"/>
</dbReference>
<dbReference type="NCBIfam" id="TIGR01326">
    <property type="entry name" value="OAH_OAS_sulfhy"/>
    <property type="match status" value="1"/>
</dbReference>
<dbReference type="InterPro" id="IPR015422">
    <property type="entry name" value="PyrdxlP-dep_Trfase_small"/>
</dbReference>
<dbReference type="GO" id="GO:0030170">
    <property type="term" value="F:pyridoxal phosphate binding"/>
    <property type="evidence" value="ECO:0007669"/>
    <property type="project" value="InterPro"/>
</dbReference>
<evidence type="ECO:0000256" key="4">
    <source>
        <dbReference type="ARBA" id="ARBA00022898"/>
    </source>
</evidence>
<evidence type="ECO:0000256" key="3">
    <source>
        <dbReference type="ARBA" id="ARBA00022679"/>
    </source>
</evidence>
<evidence type="ECO:0000313" key="8">
    <source>
        <dbReference type="Proteomes" id="UP001150569"/>
    </source>
</evidence>
<keyword evidence="8" id="KW-1185">Reference proteome</keyword>
<dbReference type="EMBL" id="JANBPT010001480">
    <property type="protein sequence ID" value="KAJ1907385.1"/>
    <property type="molecule type" value="Genomic_DNA"/>
</dbReference>
<comment type="caution">
    <text evidence="7">The sequence shown here is derived from an EMBL/GenBank/DDBJ whole genome shotgun (WGS) entry which is preliminary data.</text>
</comment>
<accession>A0A9W7ZN67</accession>
<comment type="similarity">
    <text evidence="2 6">Belongs to the trans-sulfuration enzymes family.</text>
</comment>
<proteinExistence type="inferred from homology"/>
<gene>
    <name evidence="7" type="primary">MET17</name>
    <name evidence="7" type="ORF">IWQ60_011875</name>
</gene>
<name>A0A9W7ZN67_9FUNG</name>
<evidence type="ECO:0000256" key="5">
    <source>
        <dbReference type="PIRSR" id="PIRSR001434-2"/>
    </source>
</evidence>
<organism evidence="7 8">
    <name type="scientific">Tieghemiomyces parasiticus</name>
    <dbReference type="NCBI Taxonomy" id="78921"/>
    <lineage>
        <taxon>Eukaryota</taxon>
        <taxon>Fungi</taxon>
        <taxon>Fungi incertae sedis</taxon>
        <taxon>Zoopagomycota</taxon>
        <taxon>Kickxellomycotina</taxon>
        <taxon>Dimargaritomycetes</taxon>
        <taxon>Dimargaritales</taxon>
        <taxon>Dimargaritaceae</taxon>
        <taxon>Tieghemiomyces</taxon>
    </lineage>
</organism>
<dbReference type="GO" id="GO:0003961">
    <property type="term" value="F:O-acetylhomoserine aminocarboxypropyltransferase activity"/>
    <property type="evidence" value="ECO:0007669"/>
    <property type="project" value="UniProtKB-EC"/>
</dbReference>
<dbReference type="GO" id="GO:0006535">
    <property type="term" value="P:cysteine biosynthetic process from serine"/>
    <property type="evidence" value="ECO:0007669"/>
    <property type="project" value="TreeGrafter"/>
</dbReference>
<dbReference type="PIRSF" id="PIRSF001434">
    <property type="entry name" value="CGS"/>
    <property type="match status" value="1"/>
</dbReference>
<dbReference type="GO" id="GO:0004124">
    <property type="term" value="F:cysteine synthase activity"/>
    <property type="evidence" value="ECO:0007669"/>
    <property type="project" value="TreeGrafter"/>
</dbReference>
<evidence type="ECO:0000256" key="6">
    <source>
        <dbReference type="RuleBase" id="RU362118"/>
    </source>
</evidence>
<dbReference type="Gene3D" id="3.40.640.10">
    <property type="entry name" value="Type I PLP-dependent aspartate aminotransferase-like (Major domain)"/>
    <property type="match status" value="1"/>
</dbReference>
<dbReference type="GO" id="GO:0071269">
    <property type="term" value="P:L-homocysteine biosynthetic process"/>
    <property type="evidence" value="ECO:0007669"/>
    <property type="project" value="TreeGrafter"/>
</dbReference>
<dbReference type="FunFam" id="3.40.640.10:FF:000035">
    <property type="entry name" value="O-succinylhomoserine sulfhydrylase"/>
    <property type="match status" value="1"/>
</dbReference>
<dbReference type="InterPro" id="IPR054542">
    <property type="entry name" value="Cys_met_metab_PP"/>
</dbReference>
<evidence type="ECO:0000256" key="1">
    <source>
        <dbReference type="ARBA" id="ARBA00001933"/>
    </source>
</evidence>
<feature type="modified residue" description="N6-(pyridoxal phosphate)lysine" evidence="5">
    <location>
        <position position="214"/>
    </location>
</feature>
<dbReference type="InterPro" id="IPR006235">
    <property type="entry name" value="OAc-hSer/O-AcSer_sulfhydrylase"/>
</dbReference>
<dbReference type="GO" id="GO:0005737">
    <property type="term" value="C:cytoplasm"/>
    <property type="evidence" value="ECO:0007669"/>
    <property type="project" value="TreeGrafter"/>
</dbReference>
<dbReference type="PANTHER" id="PTHR43797">
    <property type="entry name" value="HOMOCYSTEINE/CYSTEINE SYNTHASE"/>
    <property type="match status" value="1"/>
</dbReference>
<comment type="cofactor">
    <cofactor evidence="1 6">
        <name>pyridoxal 5'-phosphate</name>
        <dbReference type="ChEBI" id="CHEBI:597326"/>
    </cofactor>
</comment>